<keyword evidence="3" id="KW-0229">DNA integration</keyword>
<dbReference type="OrthoDB" id="9803188at2"/>
<dbReference type="CDD" id="cd00397">
    <property type="entry name" value="DNA_BRE_C"/>
    <property type="match status" value="1"/>
</dbReference>
<evidence type="ECO:0000313" key="10">
    <source>
        <dbReference type="Proteomes" id="UP000190890"/>
    </source>
</evidence>
<sequence length="363" mass="42578">MELQILKNRDKDIVVLLDDNMRVVKPVYEYLKYLRLKDRALNTLNANGRDLKIYWFFLNKSGYDYDQISPNIIGDFIEYLRDPNTSDNVVSVYIESKRTGKTINRILSTVYNFYKYCGMIKEINNPIIMENVNRPFDMFKSLLYHTRSNNKTRKSIFKVKESKTIFKLVSDATAEKILNNLLTWRDKLIFKIMYLTGARIGEVLELQIEDIPYPDTSKEIGILENIKSKGKRRNLYIPMVLLEEIDNFIMEERNDTDTEHSYIFISQQKQNLGKPLTYRAIYEVFNTIKRKVGIEFNFHDLRHTYITHLVENGMDISVVKIIAGHEHITTTQQYTHISNQYLEDSLSKYWSKSILIGGGASGK</sequence>
<dbReference type="Gene3D" id="1.10.150.130">
    <property type="match status" value="1"/>
</dbReference>
<dbReference type="InterPro" id="IPR013762">
    <property type="entry name" value="Integrase-like_cat_sf"/>
</dbReference>
<protein>
    <submittedName>
        <fullName evidence="9">Tyrosine recombinase XerD</fullName>
    </submittedName>
</protein>
<dbReference type="PANTHER" id="PTHR30349:SF41">
    <property type="entry name" value="INTEGRASE_RECOMBINASE PROTEIN MJ0367-RELATED"/>
    <property type="match status" value="1"/>
</dbReference>
<keyword evidence="5" id="KW-0233">DNA recombination</keyword>
<evidence type="ECO:0000259" key="8">
    <source>
        <dbReference type="PROSITE" id="PS51900"/>
    </source>
</evidence>
<feature type="domain" description="Tyr recombinase" evidence="7">
    <location>
        <begin position="164"/>
        <end position="347"/>
    </location>
</feature>
<evidence type="ECO:0000256" key="3">
    <source>
        <dbReference type="ARBA" id="ARBA00022908"/>
    </source>
</evidence>
<dbReference type="PROSITE" id="PS51898">
    <property type="entry name" value="TYR_RECOMBINASE"/>
    <property type="match status" value="1"/>
</dbReference>
<evidence type="ECO:0000256" key="1">
    <source>
        <dbReference type="ARBA" id="ARBA00003283"/>
    </source>
</evidence>
<reference evidence="9 10" key="1">
    <citation type="submission" date="2016-05" db="EMBL/GenBank/DDBJ databases">
        <title>Microbial solvent formation.</title>
        <authorList>
            <person name="Poehlein A."/>
            <person name="Montoya Solano J.D."/>
            <person name="Flitsch S."/>
            <person name="Krabben P."/>
            <person name="Duerre P."/>
            <person name="Daniel R."/>
        </authorList>
    </citation>
    <scope>NUCLEOTIDE SEQUENCE [LARGE SCALE GENOMIC DNA]</scope>
    <source>
        <strain evidence="9 10">DSM 2619</strain>
    </source>
</reference>
<dbReference type="PANTHER" id="PTHR30349">
    <property type="entry name" value="PHAGE INTEGRASE-RELATED"/>
    <property type="match status" value="1"/>
</dbReference>
<comment type="caution">
    <text evidence="9">The sequence shown here is derived from an EMBL/GenBank/DDBJ whole genome shotgun (WGS) entry which is preliminary data.</text>
</comment>
<keyword evidence="10" id="KW-1185">Reference proteome</keyword>
<feature type="domain" description="Core-binding (CB)" evidence="8">
    <location>
        <begin position="21"/>
        <end position="118"/>
    </location>
</feature>
<dbReference type="Pfam" id="PF00589">
    <property type="entry name" value="Phage_integrase"/>
    <property type="match status" value="1"/>
</dbReference>
<dbReference type="InterPro" id="IPR002104">
    <property type="entry name" value="Integrase_catalytic"/>
</dbReference>
<evidence type="ECO:0000256" key="5">
    <source>
        <dbReference type="ARBA" id="ARBA00023172"/>
    </source>
</evidence>
<dbReference type="EMBL" id="LZZM01000152">
    <property type="protein sequence ID" value="OOM77374.1"/>
    <property type="molecule type" value="Genomic_DNA"/>
</dbReference>
<proteinExistence type="inferred from homology"/>
<evidence type="ECO:0000313" key="9">
    <source>
        <dbReference type="EMBL" id="OOM77374.1"/>
    </source>
</evidence>
<dbReference type="Proteomes" id="UP000190890">
    <property type="component" value="Unassembled WGS sequence"/>
</dbReference>
<dbReference type="GO" id="GO:0015074">
    <property type="term" value="P:DNA integration"/>
    <property type="evidence" value="ECO:0007669"/>
    <property type="project" value="UniProtKB-KW"/>
</dbReference>
<comment type="similarity">
    <text evidence="2">Belongs to the 'phage' integrase family.</text>
</comment>
<dbReference type="GO" id="GO:0006310">
    <property type="term" value="P:DNA recombination"/>
    <property type="evidence" value="ECO:0007669"/>
    <property type="project" value="UniProtKB-KW"/>
</dbReference>
<evidence type="ECO:0000256" key="4">
    <source>
        <dbReference type="ARBA" id="ARBA00023125"/>
    </source>
</evidence>
<dbReference type="InterPro" id="IPR004107">
    <property type="entry name" value="Integrase_SAM-like_N"/>
</dbReference>
<evidence type="ECO:0000256" key="6">
    <source>
        <dbReference type="PROSITE-ProRule" id="PRU01248"/>
    </source>
</evidence>
<dbReference type="PROSITE" id="PS51900">
    <property type="entry name" value="CB"/>
    <property type="match status" value="1"/>
</dbReference>
<name>A0A1S8TID4_9CLOT</name>
<dbReference type="Pfam" id="PF02899">
    <property type="entry name" value="Phage_int_SAM_1"/>
    <property type="match status" value="1"/>
</dbReference>
<dbReference type="InterPro" id="IPR044068">
    <property type="entry name" value="CB"/>
</dbReference>
<dbReference type="AlphaFoldDB" id="A0A1S8TID4"/>
<dbReference type="InterPro" id="IPR010998">
    <property type="entry name" value="Integrase_recombinase_N"/>
</dbReference>
<evidence type="ECO:0000259" key="7">
    <source>
        <dbReference type="PROSITE" id="PS51898"/>
    </source>
</evidence>
<dbReference type="STRING" id="29367.CLPUN_22730"/>
<keyword evidence="4 6" id="KW-0238">DNA-binding</keyword>
<dbReference type="Gene3D" id="1.10.443.10">
    <property type="entry name" value="Intergrase catalytic core"/>
    <property type="match status" value="1"/>
</dbReference>
<organism evidence="9 10">
    <name type="scientific">Clostridium puniceum</name>
    <dbReference type="NCBI Taxonomy" id="29367"/>
    <lineage>
        <taxon>Bacteria</taxon>
        <taxon>Bacillati</taxon>
        <taxon>Bacillota</taxon>
        <taxon>Clostridia</taxon>
        <taxon>Eubacteriales</taxon>
        <taxon>Clostridiaceae</taxon>
        <taxon>Clostridium</taxon>
    </lineage>
</organism>
<evidence type="ECO:0000256" key="2">
    <source>
        <dbReference type="ARBA" id="ARBA00008857"/>
    </source>
</evidence>
<dbReference type="InterPro" id="IPR050090">
    <property type="entry name" value="Tyrosine_recombinase_XerCD"/>
</dbReference>
<dbReference type="SUPFAM" id="SSF56349">
    <property type="entry name" value="DNA breaking-rejoining enzymes"/>
    <property type="match status" value="1"/>
</dbReference>
<comment type="function">
    <text evidence="1">Site-specific tyrosine recombinase, which acts by catalyzing the cutting and rejoining of the recombining DNA molecules.</text>
</comment>
<accession>A0A1S8TID4</accession>
<dbReference type="RefSeq" id="WP_077847411.1">
    <property type="nucleotide sequence ID" value="NZ_LZZM01000152.1"/>
</dbReference>
<gene>
    <name evidence="9" type="primary">xerD_6</name>
    <name evidence="9" type="ORF">CLPUN_22730</name>
</gene>
<dbReference type="GO" id="GO:0003677">
    <property type="term" value="F:DNA binding"/>
    <property type="evidence" value="ECO:0007669"/>
    <property type="project" value="UniProtKB-UniRule"/>
</dbReference>
<dbReference type="InterPro" id="IPR011010">
    <property type="entry name" value="DNA_brk_join_enz"/>
</dbReference>